<dbReference type="AlphaFoldDB" id="C7N761"/>
<keyword evidence="1" id="KW-0472">Membrane</keyword>
<dbReference type="GO" id="GO:0016787">
    <property type="term" value="F:hydrolase activity"/>
    <property type="evidence" value="ECO:0007669"/>
    <property type="project" value="InterPro"/>
</dbReference>
<keyword evidence="1" id="KW-1133">Transmembrane helix</keyword>
<gene>
    <name evidence="3" type="ordered locus">Shel_17270</name>
</gene>
<dbReference type="eggNOG" id="COG1073">
    <property type="taxonomic scope" value="Bacteria"/>
</dbReference>
<feature type="transmembrane region" description="Helical" evidence="1">
    <location>
        <begin position="39"/>
        <end position="60"/>
    </location>
</feature>
<dbReference type="EMBL" id="CP001684">
    <property type="protein sequence ID" value="ACV22746.1"/>
    <property type="molecule type" value="Genomic_DNA"/>
</dbReference>
<dbReference type="STRING" id="471855.Shel_17270"/>
<keyword evidence="1" id="KW-0812">Transmembrane</keyword>
<proteinExistence type="predicted"/>
<evidence type="ECO:0000256" key="1">
    <source>
        <dbReference type="SAM" id="Phobius"/>
    </source>
</evidence>
<dbReference type="HOGENOM" id="CLU_077889_0_0_11"/>
<evidence type="ECO:0000313" key="3">
    <source>
        <dbReference type="EMBL" id="ACV22746.1"/>
    </source>
</evidence>
<feature type="domain" description="Alpha/beta hydrolase fold-5" evidence="2">
    <location>
        <begin position="134"/>
        <end position="294"/>
    </location>
</feature>
<dbReference type="KEGG" id="shi:Shel_17270"/>
<organism evidence="3 4">
    <name type="scientific">Slackia heliotrinireducens (strain ATCC 29202 / DSM 20476 / NCTC 11029 / RHS 1)</name>
    <name type="common">Peptococcus heliotrinreducens</name>
    <dbReference type="NCBI Taxonomy" id="471855"/>
    <lineage>
        <taxon>Bacteria</taxon>
        <taxon>Bacillati</taxon>
        <taxon>Actinomycetota</taxon>
        <taxon>Coriobacteriia</taxon>
        <taxon>Eggerthellales</taxon>
        <taxon>Eggerthellaceae</taxon>
        <taxon>Slackia</taxon>
    </lineage>
</organism>
<dbReference type="Gene3D" id="3.40.50.1820">
    <property type="entry name" value="alpha/beta hydrolase"/>
    <property type="match status" value="1"/>
</dbReference>
<dbReference type="SUPFAM" id="SSF53474">
    <property type="entry name" value="alpha/beta-Hydrolases"/>
    <property type="match status" value="1"/>
</dbReference>
<dbReference type="InterPro" id="IPR029058">
    <property type="entry name" value="AB_hydrolase_fold"/>
</dbReference>
<feature type="transmembrane region" description="Helical" evidence="1">
    <location>
        <begin position="72"/>
        <end position="93"/>
    </location>
</feature>
<dbReference type="eggNOG" id="COG3326">
    <property type="taxonomic scope" value="Bacteria"/>
</dbReference>
<dbReference type="Pfam" id="PF12695">
    <property type="entry name" value="Abhydrolase_5"/>
    <property type="match status" value="1"/>
</dbReference>
<evidence type="ECO:0000313" key="4">
    <source>
        <dbReference type="Proteomes" id="UP000002026"/>
    </source>
</evidence>
<evidence type="ECO:0000259" key="2">
    <source>
        <dbReference type="Pfam" id="PF12695"/>
    </source>
</evidence>
<keyword evidence="4" id="KW-1185">Reference proteome</keyword>
<dbReference type="InterPro" id="IPR029059">
    <property type="entry name" value="AB_hydrolase_5"/>
</dbReference>
<accession>C7N761</accession>
<reference evidence="3 4" key="1">
    <citation type="journal article" date="2009" name="Stand. Genomic Sci.">
        <title>Complete genome sequence of Slackia heliotrinireducens type strain (RHS 1).</title>
        <authorList>
            <person name="Pukall R."/>
            <person name="Lapidus A."/>
            <person name="Nolan M."/>
            <person name="Copeland A."/>
            <person name="Glavina Del Rio T."/>
            <person name="Lucas S."/>
            <person name="Chen F."/>
            <person name="Tice H."/>
            <person name="Cheng J.F."/>
            <person name="Chertkov O."/>
            <person name="Bruce D."/>
            <person name="Goodwin L."/>
            <person name="Kuske C."/>
            <person name="Brettin T."/>
            <person name="Detter J.C."/>
            <person name="Han C."/>
            <person name="Pitluck S."/>
            <person name="Pati A."/>
            <person name="Mavrommatis K."/>
            <person name="Ivanova N."/>
            <person name="Ovchinnikova G."/>
            <person name="Chen A."/>
            <person name="Palaniappan K."/>
            <person name="Schneider S."/>
            <person name="Rohde M."/>
            <person name="Chain P."/>
            <person name="D'haeseleer P."/>
            <person name="Goker M."/>
            <person name="Bristow J."/>
            <person name="Eisen J.A."/>
            <person name="Markowitz V."/>
            <person name="Kyrpides N.C."/>
            <person name="Klenk H.P."/>
            <person name="Hugenholtz P."/>
        </authorList>
    </citation>
    <scope>NUCLEOTIDE SEQUENCE [LARGE SCALE GENOMIC DNA]</scope>
    <source>
        <strain evidence="4">ATCC 29202 / DSM 20476 / NCTC 11029 / RHS 1</strain>
    </source>
</reference>
<dbReference type="RefSeq" id="WP_012798848.1">
    <property type="nucleotide sequence ID" value="NC_013165.1"/>
</dbReference>
<dbReference type="InterPro" id="IPR010718">
    <property type="entry name" value="DUF1294"/>
</dbReference>
<dbReference type="Pfam" id="PF06961">
    <property type="entry name" value="DUF1294"/>
    <property type="match status" value="1"/>
</dbReference>
<name>C7N761_SLAHD</name>
<dbReference type="Proteomes" id="UP000002026">
    <property type="component" value="Chromosome"/>
</dbReference>
<sequence>MTVLMIVAAVLAVVNVAAFSAYGIDKRRARLGRWRIPERTLLLLAALGGALGARLGMGVFHHKTQKRRFRILVPLFLVIQLLAFGFYAALVIYTSDSYQPDKTAEAALESSDTVAVTQIRQGWYFDGPGTESALVFYPGGKVEAQAYAELLHALAEGGVDCFLVDMPFNLAFFGVDKAASIQDAYDFDQWYMGGHSLGGVAAASYAAKHMDQLDGIVLLASYSVDDLNGEGFSALSIYGSDDGVLNRSSYDENLANLPDAAVQTVIEGGNHAQFGNYGQQKNDGDAAVSAEEQQRQTVDAILEFVES</sequence>
<protein>
    <submittedName>
        <fullName evidence="3">Predicted membrane protein</fullName>
    </submittedName>
</protein>